<dbReference type="OrthoDB" id="6118114at2"/>
<accession>A0A1E5IUE8</accession>
<feature type="transmembrane region" description="Helical" evidence="1">
    <location>
        <begin position="21"/>
        <end position="42"/>
    </location>
</feature>
<evidence type="ECO:0000313" key="3">
    <source>
        <dbReference type="Proteomes" id="UP000095230"/>
    </source>
</evidence>
<keyword evidence="1" id="KW-0812">Transmembrane</keyword>
<dbReference type="STRING" id="23.BEL05_01030"/>
<name>A0A1E5IUE8_SHECO</name>
<dbReference type="Pfam" id="PF11286">
    <property type="entry name" value="DUF3087"/>
    <property type="match status" value="1"/>
</dbReference>
<dbReference type="RefSeq" id="WP_069670996.1">
    <property type="nucleotide sequence ID" value="NZ_JAWWDQ010000001.1"/>
</dbReference>
<keyword evidence="1" id="KW-0472">Membrane</keyword>
<keyword evidence="1" id="KW-1133">Transmembrane helix</keyword>
<sequence length="174" mass="19876">MQLIDIDKTVYRKHLNRVITVFVASLAILSVLLGQLLIQFFGQTQVASGESTGNLHLNVLGVLVAVIICAGTLYSQREHIYFKEVFYVSRLKALQNRIYRKLKSIKQQAEKDDVDALITLSFYYASLKFVYLLDDNTLTLNQVDSDFLAIKQQIQVRGLNVDERDFKVEMLEGL</sequence>
<comment type="caution">
    <text evidence="2">The sequence shown here is derived from an EMBL/GenBank/DDBJ whole genome shotgun (WGS) entry which is preliminary data.</text>
</comment>
<evidence type="ECO:0000256" key="1">
    <source>
        <dbReference type="SAM" id="Phobius"/>
    </source>
</evidence>
<organism evidence="2 3">
    <name type="scientific">Shewanella colwelliana</name>
    <name type="common">Alteromonas colwelliana</name>
    <dbReference type="NCBI Taxonomy" id="23"/>
    <lineage>
        <taxon>Bacteria</taxon>
        <taxon>Pseudomonadati</taxon>
        <taxon>Pseudomonadota</taxon>
        <taxon>Gammaproteobacteria</taxon>
        <taxon>Alteromonadales</taxon>
        <taxon>Shewanellaceae</taxon>
        <taxon>Shewanella</taxon>
    </lineage>
</organism>
<evidence type="ECO:0008006" key="4">
    <source>
        <dbReference type="Google" id="ProtNLM"/>
    </source>
</evidence>
<reference evidence="2 3" key="1">
    <citation type="submission" date="2016-07" db="EMBL/GenBank/DDBJ databases">
        <title>Whole-genome of two Shewanella species isolated from a digestive organ of sea cucumber Apostichopus japonicus Selenka 1867.</title>
        <authorList>
            <person name="Hong H.-H."/>
            <person name="Choi H."/>
            <person name="Cheon S."/>
            <person name="Oh J.-S."/>
            <person name="Lee H.-G."/>
            <person name="Park C."/>
        </authorList>
    </citation>
    <scope>NUCLEOTIDE SEQUENCE [LARGE SCALE GENOMIC DNA]</scope>
    <source>
        <strain evidence="2 3">CSB03KR</strain>
    </source>
</reference>
<evidence type="ECO:0000313" key="2">
    <source>
        <dbReference type="EMBL" id="OEG74211.1"/>
    </source>
</evidence>
<dbReference type="InterPro" id="IPR021438">
    <property type="entry name" value="DUF3087"/>
</dbReference>
<gene>
    <name evidence="2" type="ORF">BEL05_01030</name>
</gene>
<dbReference type="AlphaFoldDB" id="A0A1E5IUE8"/>
<dbReference type="Proteomes" id="UP000095230">
    <property type="component" value="Unassembled WGS sequence"/>
</dbReference>
<proteinExistence type="predicted"/>
<feature type="transmembrane region" description="Helical" evidence="1">
    <location>
        <begin position="54"/>
        <end position="74"/>
    </location>
</feature>
<dbReference type="EMBL" id="MCBT01000024">
    <property type="protein sequence ID" value="OEG74211.1"/>
    <property type="molecule type" value="Genomic_DNA"/>
</dbReference>
<protein>
    <recommendedName>
        <fullName evidence="4">DUF3087 domain-containing protein</fullName>
    </recommendedName>
</protein>